<comment type="cofactor">
    <cofactor evidence="2">
        <name>Mg(2+)</name>
        <dbReference type="ChEBI" id="CHEBI:18420"/>
    </cofactor>
</comment>
<evidence type="ECO:0000256" key="1">
    <source>
        <dbReference type="ARBA" id="ARBA00001936"/>
    </source>
</evidence>
<comment type="similarity">
    <text evidence="9">Belongs to the PP2C family.</text>
</comment>
<evidence type="ECO:0000256" key="4">
    <source>
        <dbReference type="ARBA" id="ARBA00022723"/>
    </source>
</evidence>
<dbReference type="Gene3D" id="3.60.40.10">
    <property type="entry name" value="PPM-type phosphatase domain"/>
    <property type="match status" value="1"/>
</dbReference>
<dbReference type="GO" id="GO:0004722">
    <property type="term" value="F:protein serine/threonine phosphatase activity"/>
    <property type="evidence" value="ECO:0007669"/>
    <property type="project" value="UniProtKB-EC"/>
</dbReference>
<keyword evidence="7 9" id="KW-0904">Protein phosphatase</keyword>
<keyword evidence="4" id="KW-0479">Metal-binding</keyword>
<evidence type="ECO:0000313" key="12">
    <source>
        <dbReference type="Proteomes" id="UP000249390"/>
    </source>
</evidence>
<dbReference type="SMART" id="SM00332">
    <property type="entry name" value="PP2Cc"/>
    <property type="match status" value="1"/>
</dbReference>
<evidence type="ECO:0000256" key="2">
    <source>
        <dbReference type="ARBA" id="ARBA00001946"/>
    </source>
</evidence>
<dbReference type="Pfam" id="PF00481">
    <property type="entry name" value="PP2C"/>
    <property type="match status" value="2"/>
</dbReference>
<accession>A0A328DCR3</accession>
<dbReference type="PANTHER" id="PTHR13832:SF589">
    <property type="entry name" value="[PYRUVATE DEHYDROGENASE [ACETYL-TRANSFERRING]]-PHOSPHATASE 2, MITOCHONDRIAL"/>
    <property type="match status" value="1"/>
</dbReference>
<gene>
    <name evidence="11" type="ORF">DM860_017775</name>
</gene>
<proteinExistence type="inferred from homology"/>
<evidence type="ECO:0000313" key="11">
    <source>
        <dbReference type="EMBL" id="RAL42049.1"/>
    </source>
</evidence>
<dbReference type="InterPro" id="IPR000222">
    <property type="entry name" value="PP2C_BS"/>
</dbReference>
<evidence type="ECO:0000256" key="8">
    <source>
        <dbReference type="ARBA" id="ARBA00023211"/>
    </source>
</evidence>
<name>A0A328DCR3_9ASTE</name>
<keyword evidence="6" id="KW-0460">Magnesium</keyword>
<feature type="domain" description="PPM-type phosphatase" evidence="10">
    <location>
        <begin position="59"/>
        <end position="387"/>
    </location>
</feature>
<evidence type="ECO:0000259" key="10">
    <source>
        <dbReference type="PROSITE" id="PS51746"/>
    </source>
</evidence>
<organism evidence="11 12">
    <name type="scientific">Cuscuta australis</name>
    <dbReference type="NCBI Taxonomy" id="267555"/>
    <lineage>
        <taxon>Eukaryota</taxon>
        <taxon>Viridiplantae</taxon>
        <taxon>Streptophyta</taxon>
        <taxon>Embryophyta</taxon>
        <taxon>Tracheophyta</taxon>
        <taxon>Spermatophyta</taxon>
        <taxon>Magnoliopsida</taxon>
        <taxon>eudicotyledons</taxon>
        <taxon>Gunneridae</taxon>
        <taxon>Pentapetalae</taxon>
        <taxon>asterids</taxon>
        <taxon>lamiids</taxon>
        <taxon>Solanales</taxon>
        <taxon>Convolvulaceae</taxon>
        <taxon>Cuscuteae</taxon>
        <taxon>Cuscuta</taxon>
        <taxon>Cuscuta subgen. Grammica</taxon>
        <taxon>Cuscuta sect. Cleistogrammica</taxon>
    </lineage>
</organism>
<dbReference type="PROSITE" id="PS01032">
    <property type="entry name" value="PPM_1"/>
    <property type="match status" value="1"/>
</dbReference>
<keyword evidence="5 9" id="KW-0378">Hydrolase</keyword>
<evidence type="ECO:0000256" key="6">
    <source>
        <dbReference type="ARBA" id="ARBA00022842"/>
    </source>
</evidence>
<evidence type="ECO:0000256" key="9">
    <source>
        <dbReference type="RuleBase" id="RU003465"/>
    </source>
</evidence>
<evidence type="ECO:0000256" key="7">
    <source>
        <dbReference type="ARBA" id="ARBA00022912"/>
    </source>
</evidence>
<keyword evidence="8" id="KW-0464">Manganese</keyword>
<dbReference type="EMBL" id="NQVE01000176">
    <property type="protein sequence ID" value="RAL42049.1"/>
    <property type="molecule type" value="Genomic_DNA"/>
</dbReference>
<evidence type="ECO:0000256" key="5">
    <source>
        <dbReference type="ARBA" id="ARBA00022801"/>
    </source>
</evidence>
<dbReference type="PANTHER" id="PTHR13832">
    <property type="entry name" value="PROTEIN PHOSPHATASE 2C"/>
    <property type="match status" value="1"/>
</dbReference>
<keyword evidence="12" id="KW-1185">Reference proteome</keyword>
<evidence type="ECO:0000256" key="3">
    <source>
        <dbReference type="ARBA" id="ARBA00013081"/>
    </source>
</evidence>
<dbReference type="PROSITE" id="PS51746">
    <property type="entry name" value="PPM_2"/>
    <property type="match status" value="1"/>
</dbReference>
<dbReference type="InterPro" id="IPR015655">
    <property type="entry name" value="PP2C"/>
</dbReference>
<dbReference type="SUPFAM" id="SSF81606">
    <property type="entry name" value="PP2C-like"/>
    <property type="match status" value="1"/>
</dbReference>
<dbReference type="AlphaFoldDB" id="A0A328DCR3"/>
<dbReference type="GO" id="GO:0046872">
    <property type="term" value="F:metal ion binding"/>
    <property type="evidence" value="ECO:0007669"/>
    <property type="project" value="UniProtKB-KW"/>
</dbReference>
<dbReference type="InterPro" id="IPR036457">
    <property type="entry name" value="PPM-type-like_dom_sf"/>
</dbReference>
<dbReference type="Proteomes" id="UP000249390">
    <property type="component" value="Unassembled WGS sequence"/>
</dbReference>
<reference evidence="11 12" key="1">
    <citation type="submission" date="2018-06" db="EMBL/GenBank/DDBJ databases">
        <title>The Genome of Cuscuta australis (Dodder) Provides Insight into the Evolution of Plant Parasitism.</title>
        <authorList>
            <person name="Liu H."/>
        </authorList>
    </citation>
    <scope>NUCLEOTIDE SEQUENCE [LARGE SCALE GENOMIC DNA]</scope>
    <source>
        <strain evidence="12">cv. Yunnan</strain>
        <tissue evidence="11">Vines</tissue>
    </source>
</reference>
<protein>
    <recommendedName>
        <fullName evidence="3">protein-serine/threonine phosphatase</fullName>
        <ecNumber evidence="3">3.1.3.16</ecNumber>
    </recommendedName>
</protein>
<comment type="cofactor">
    <cofactor evidence="1">
        <name>Mn(2+)</name>
        <dbReference type="ChEBI" id="CHEBI:29035"/>
    </cofactor>
</comment>
<dbReference type="InterPro" id="IPR001932">
    <property type="entry name" value="PPM-type_phosphatase-like_dom"/>
</dbReference>
<comment type="caution">
    <text evidence="11">The sequence shown here is derived from an EMBL/GenBank/DDBJ whole genome shotgun (WGS) entry which is preliminary data.</text>
</comment>
<dbReference type="CDD" id="cd00143">
    <property type="entry name" value="PP2Cc"/>
    <property type="match status" value="1"/>
</dbReference>
<sequence>MALLRPQIPTSPATGVYSNYPYSIWTFKHNIAKGSGGRGAGRCCNAISIDAPAAVSGIRWGSALLQGARGEMEDDAMIVQSDDLGGFSYAAVFDGHAGFSSVRFLRDELYKECVRELQGGLLLNGKDLNAVRKALQEAFESADEKLMNWLERSGEEIESGSTATVIFVSNDALFISHIGDSCVVFSRSGKAEMLTSSHRPYGSNKTSLEEIRRIRKAGGWIVNGRICGDISVSRAFGDMRFKNKQKEYAFLLSSKKSRAEIRCYFMNPNMDAGEGCCGRQVVSEVCFSVGFISGPIHLSRSIERVKFHSHLLTALPDVSQITLGSDAEFVLLASDGLWDYINSFEAVNFVRKQLREHGDVQRACEALARNALDRRSQDNISIIIADLGRTDWQSKLVQQQNVLIELVQALGTIGIVSVGIWMSIQLSF</sequence>
<dbReference type="EC" id="3.1.3.16" evidence="3"/>